<evidence type="ECO:0000256" key="6">
    <source>
        <dbReference type="ARBA" id="ARBA00023239"/>
    </source>
</evidence>
<dbReference type="GeneID" id="13302088"/>
<dbReference type="PROSITE" id="PS00858">
    <property type="entry name" value="PREPHENATE_DEHYDR_2"/>
    <property type="match status" value="1"/>
</dbReference>
<dbReference type="OrthoDB" id="8755at2157"/>
<evidence type="ECO:0000256" key="4">
    <source>
        <dbReference type="ARBA" id="ARBA00023141"/>
    </source>
</evidence>
<accession>A0A5C0XPB9</accession>
<comment type="pathway">
    <text evidence="1">Amino-acid biosynthesis; L-phenylalanine biosynthesis; phenylpyruvate from prephenate: step 1/1.</text>
</comment>
<dbReference type="GeneID" id="41712081"/>
<dbReference type="Gene3D" id="3.30.70.260">
    <property type="match status" value="1"/>
</dbReference>
<dbReference type="PANTHER" id="PTHR21022:SF19">
    <property type="entry name" value="PREPHENATE DEHYDRATASE-RELATED"/>
    <property type="match status" value="1"/>
</dbReference>
<sequence>MKIYYLGPEGSYTEKAALKFAELTNLKITPAESIYSVFREVERGNYGVVPTENSIEGSVTLTLDLLLRFPVKIFGETSLEIKHALLGYDLSKIRVVLSHPQALAQCREFIQRMRWGVRETNSTAEAVKIVAESNDPTLAAIGSREAAEIYGLKVLAEDIQDYPNNKTRFILIGREDMENPLGDKTPQKGAIFLELENVPGALYRALGVFAKRGVNLTRIESRPSLKDLGYYIFYIDYEYTQEEDEILEELKQVSKFLKHLGKYYVV</sequence>
<dbReference type="FunFam" id="3.40.190.10:FF:000034">
    <property type="entry name" value="Chorismate mutase/prephenate dehydratase"/>
    <property type="match status" value="1"/>
</dbReference>
<dbReference type="AlphaFoldDB" id="A0A5C0XPB9"/>
<evidence type="ECO:0000256" key="7">
    <source>
        <dbReference type="ARBA" id="ARBA00047848"/>
    </source>
</evidence>
<evidence type="ECO:0000256" key="5">
    <source>
        <dbReference type="ARBA" id="ARBA00023222"/>
    </source>
</evidence>
<dbReference type="Pfam" id="PF01842">
    <property type="entry name" value="ACT"/>
    <property type="match status" value="1"/>
</dbReference>
<dbReference type="GO" id="GO:0009094">
    <property type="term" value="P:L-phenylalanine biosynthetic process"/>
    <property type="evidence" value="ECO:0007669"/>
    <property type="project" value="UniProtKB-KW"/>
</dbReference>
<keyword evidence="5" id="KW-0584">Phenylalanine biosynthesis</keyword>
<dbReference type="CDD" id="cd04905">
    <property type="entry name" value="ACT_CM-PDT"/>
    <property type="match status" value="1"/>
</dbReference>
<feature type="domain" description="Prephenate dehydratase" evidence="8">
    <location>
        <begin position="2"/>
        <end position="174"/>
    </location>
</feature>
<gene>
    <name evidence="10" type="ORF">PFDSM3638_01390</name>
</gene>
<dbReference type="PROSITE" id="PS51671">
    <property type="entry name" value="ACT"/>
    <property type="match status" value="1"/>
</dbReference>
<evidence type="ECO:0000313" key="10">
    <source>
        <dbReference type="EMBL" id="QEK78008.1"/>
    </source>
</evidence>
<protein>
    <recommendedName>
        <fullName evidence="2">prephenate dehydratase</fullName>
        <ecNumber evidence="2">4.2.1.51</ecNumber>
    </recommendedName>
</protein>
<keyword evidence="3" id="KW-0028">Amino-acid biosynthesis</keyword>
<dbReference type="Pfam" id="PF00800">
    <property type="entry name" value="PDT"/>
    <property type="match status" value="1"/>
</dbReference>
<feature type="domain" description="ACT" evidence="9">
    <location>
        <begin position="190"/>
        <end position="264"/>
    </location>
</feature>
<dbReference type="SUPFAM" id="SSF55021">
    <property type="entry name" value="ACT-like"/>
    <property type="match status" value="1"/>
</dbReference>
<dbReference type="EC" id="4.2.1.51" evidence="2"/>
<dbReference type="GO" id="GO:0004664">
    <property type="term" value="F:prephenate dehydratase activity"/>
    <property type="evidence" value="ECO:0007669"/>
    <property type="project" value="UniProtKB-EC"/>
</dbReference>
<comment type="catalytic activity">
    <reaction evidence="7">
        <text>prephenate + H(+) = 3-phenylpyruvate + CO2 + H2O</text>
        <dbReference type="Rhea" id="RHEA:21648"/>
        <dbReference type="ChEBI" id="CHEBI:15377"/>
        <dbReference type="ChEBI" id="CHEBI:15378"/>
        <dbReference type="ChEBI" id="CHEBI:16526"/>
        <dbReference type="ChEBI" id="CHEBI:18005"/>
        <dbReference type="ChEBI" id="CHEBI:29934"/>
        <dbReference type="EC" id="4.2.1.51"/>
    </reaction>
</comment>
<proteinExistence type="predicted"/>
<evidence type="ECO:0000259" key="8">
    <source>
        <dbReference type="PROSITE" id="PS51171"/>
    </source>
</evidence>
<evidence type="ECO:0000256" key="3">
    <source>
        <dbReference type="ARBA" id="ARBA00022605"/>
    </source>
</evidence>
<reference evidence="10 11" key="1">
    <citation type="submission" date="2017-08" db="EMBL/GenBank/DDBJ databases">
        <title>Resequencing and Reannotation of the genome of Pyrococcus furiosus type strain DSM3638.</title>
        <authorList>
            <person name="Reichelt R.M."/>
            <person name="Bunk B."/>
        </authorList>
    </citation>
    <scope>NUCLEOTIDE SEQUENCE [LARGE SCALE GENOMIC DNA]</scope>
    <source>
        <strain evidence="10 11">DSM 3638</strain>
    </source>
</reference>
<name>A0A5C0XPB9_PYRFU</name>
<evidence type="ECO:0000256" key="2">
    <source>
        <dbReference type="ARBA" id="ARBA00013147"/>
    </source>
</evidence>
<dbReference type="InterPro" id="IPR018528">
    <property type="entry name" value="Preph_deHydtase_CS"/>
</dbReference>
<evidence type="ECO:0000259" key="9">
    <source>
        <dbReference type="PROSITE" id="PS51671"/>
    </source>
</evidence>
<dbReference type="InterPro" id="IPR001086">
    <property type="entry name" value="Preph_deHydtase"/>
</dbReference>
<keyword evidence="4" id="KW-0057">Aromatic amino acid biosynthesis</keyword>
<dbReference type="NCBIfam" id="NF008865">
    <property type="entry name" value="PRK11898.1"/>
    <property type="match status" value="1"/>
</dbReference>
<dbReference type="EMBL" id="CP023154">
    <property type="protein sequence ID" value="QEK78008.1"/>
    <property type="molecule type" value="Genomic_DNA"/>
</dbReference>
<dbReference type="InterPro" id="IPR002912">
    <property type="entry name" value="ACT_dom"/>
</dbReference>
<dbReference type="Proteomes" id="UP000324354">
    <property type="component" value="Chromosome"/>
</dbReference>
<dbReference type="PROSITE" id="PS51171">
    <property type="entry name" value="PREPHENATE_DEHYDR_3"/>
    <property type="match status" value="1"/>
</dbReference>
<organism evidence="10 11">
    <name type="scientific">Pyrococcus furiosus (strain ATCC 43587 / DSM 3638 / JCM 8422 / Vc1)</name>
    <dbReference type="NCBI Taxonomy" id="186497"/>
    <lineage>
        <taxon>Archaea</taxon>
        <taxon>Methanobacteriati</taxon>
        <taxon>Methanobacteriota</taxon>
        <taxon>Thermococci</taxon>
        <taxon>Thermococcales</taxon>
        <taxon>Thermococcaceae</taxon>
        <taxon>Pyrococcus</taxon>
    </lineage>
</organism>
<dbReference type="PROSITE" id="PS00857">
    <property type="entry name" value="PREPHENATE_DEHYDR_1"/>
    <property type="match status" value="1"/>
</dbReference>
<dbReference type="CDD" id="cd13630">
    <property type="entry name" value="PBP2_PDT_1"/>
    <property type="match status" value="1"/>
</dbReference>
<evidence type="ECO:0000313" key="11">
    <source>
        <dbReference type="Proteomes" id="UP000324354"/>
    </source>
</evidence>
<keyword evidence="6" id="KW-0456">Lyase</keyword>
<dbReference type="InterPro" id="IPR045865">
    <property type="entry name" value="ACT-like_dom_sf"/>
</dbReference>
<dbReference type="GO" id="GO:0005737">
    <property type="term" value="C:cytoplasm"/>
    <property type="evidence" value="ECO:0007669"/>
    <property type="project" value="TreeGrafter"/>
</dbReference>
<evidence type="ECO:0000256" key="1">
    <source>
        <dbReference type="ARBA" id="ARBA00004741"/>
    </source>
</evidence>
<dbReference type="PANTHER" id="PTHR21022">
    <property type="entry name" value="PREPHENATE DEHYDRATASE P PROTEIN"/>
    <property type="match status" value="1"/>
</dbReference>
<dbReference type="RefSeq" id="WP_011011405.1">
    <property type="nucleotide sequence ID" value="NC_003413.1"/>
</dbReference>
<dbReference type="SUPFAM" id="SSF53850">
    <property type="entry name" value="Periplasmic binding protein-like II"/>
    <property type="match status" value="1"/>
</dbReference>
<dbReference type="Gene3D" id="3.40.190.10">
    <property type="entry name" value="Periplasmic binding protein-like II"/>
    <property type="match status" value="2"/>
</dbReference>